<reference evidence="11 12" key="1">
    <citation type="submission" date="2019-09" db="EMBL/GenBank/DDBJ databases">
        <title>Genome sequence of Adhaeribacter sp. M2.</title>
        <authorList>
            <person name="Srinivasan S."/>
        </authorList>
    </citation>
    <scope>NUCLEOTIDE SEQUENCE [LARGE SCALE GENOMIC DNA]</scope>
    <source>
        <strain evidence="11 12">M2</strain>
    </source>
</reference>
<evidence type="ECO:0000256" key="2">
    <source>
        <dbReference type="ARBA" id="ARBA00007913"/>
    </source>
</evidence>
<dbReference type="EMBL" id="VTWT01000013">
    <property type="protein sequence ID" value="KAA9325218.1"/>
    <property type="molecule type" value="Genomic_DNA"/>
</dbReference>
<evidence type="ECO:0000313" key="11">
    <source>
        <dbReference type="EMBL" id="KAA9325218.1"/>
    </source>
</evidence>
<dbReference type="GO" id="GO:0003723">
    <property type="term" value="F:RNA binding"/>
    <property type="evidence" value="ECO:0007669"/>
    <property type="project" value="InterPro"/>
</dbReference>
<evidence type="ECO:0000256" key="8">
    <source>
        <dbReference type="ARBA" id="ARBA00022840"/>
    </source>
</evidence>
<name>A0A5N1IIH5_9BACT</name>
<dbReference type="Pfam" id="PF13086">
    <property type="entry name" value="AAA_11"/>
    <property type="match status" value="1"/>
</dbReference>
<keyword evidence="5" id="KW-0547">Nucleotide-binding</keyword>
<dbReference type="RefSeq" id="WP_150905857.1">
    <property type="nucleotide sequence ID" value="NZ_VTWT01000013.1"/>
</dbReference>
<comment type="subcellular location">
    <subcellularLocation>
        <location evidence="1">Cytoplasm</location>
    </subcellularLocation>
</comment>
<dbReference type="InterPro" id="IPR041677">
    <property type="entry name" value="DNA2/NAM7_AAA_11"/>
</dbReference>
<dbReference type="SUPFAM" id="SSF52540">
    <property type="entry name" value="P-loop containing nucleoside triphosphate hydrolases"/>
    <property type="match status" value="1"/>
</dbReference>
<evidence type="ECO:0000256" key="1">
    <source>
        <dbReference type="ARBA" id="ARBA00004496"/>
    </source>
</evidence>
<dbReference type="GO" id="GO:0016787">
    <property type="term" value="F:hydrolase activity"/>
    <property type="evidence" value="ECO:0007669"/>
    <property type="project" value="UniProtKB-KW"/>
</dbReference>
<protein>
    <recommendedName>
        <fullName evidence="3">DNA helicase</fullName>
        <ecNumber evidence="3">3.6.4.12</ecNumber>
    </recommendedName>
</protein>
<dbReference type="AlphaFoldDB" id="A0A5N1IIH5"/>
<dbReference type="CDD" id="cd18808">
    <property type="entry name" value="SF1_C_Upf1"/>
    <property type="match status" value="1"/>
</dbReference>
<evidence type="ECO:0000256" key="7">
    <source>
        <dbReference type="ARBA" id="ARBA00022806"/>
    </source>
</evidence>
<dbReference type="InterPro" id="IPR003593">
    <property type="entry name" value="AAA+_ATPase"/>
</dbReference>
<dbReference type="GO" id="GO:0005737">
    <property type="term" value="C:cytoplasm"/>
    <property type="evidence" value="ECO:0007669"/>
    <property type="project" value="UniProtKB-SubCell"/>
</dbReference>
<keyword evidence="6" id="KW-0378">Hydrolase</keyword>
<organism evidence="11 12">
    <name type="scientific">Adhaeribacter soli</name>
    <dbReference type="NCBI Taxonomy" id="2607655"/>
    <lineage>
        <taxon>Bacteria</taxon>
        <taxon>Pseudomonadati</taxon>
        <taxon>Bacteroidota</taxon>
        <taxon>Cytophagia</taxon>
        <taxon>Cytophagales</taxon>
        <taxon>Hymenobacteraceae</taxon>
        <taxon>Adhaeribacter</taxon>
    </lineage>
</organism>
<dbReference type="Proteomes" id="UP000326570">
    <property type="component" value="Unassembled WGS sequence"/>
</dbReference>
<dbReference type="InterPro" id="IPR048761">
    <property type="entry name" value="SMUBP-2_HCS1_1B"/>
</dbReference>
<dbReference type="PANTHER" id="PTHR43788:SF8">
    <property type="entry name" value="DNA-BINDING PROTEIN SMUBP-2"/>
    <property type="match status" value="1"/>
</dbReference>
<dbReference type="Gene3D" id="2.40.30.270">
    <property type="match status" value="1"/>
</dbReference>
<dbReference type="InterPro" id="IPR050534">
    <property type="entry name" value="Coronavir_polyprotein_1ab"/>
</dbReference>
<comment type="similarity">
    <text evidence="2">Belongs to the DNA2/NAM7 helicase family.</text>
</comment>
<dbReference type="SMART" id="SM00382">
    <property type="entry name" value="AAA"/>
    <property type="match status" value="1"/>
</dbReference>
<dbReference type="SMART" id="SM00487">
    <property type="entry name" value="DEXDc"/>
    <property type="match status" value="1"/>
</dbReference>
<accession>A0A5N1IIH5</accession>
<dbReference type="Gene3D" id="3.40.50.300">
    <property type="entry name" value="P-loop containing nucleotide triphosphate hydrolases"/>
    <property type="match status" value="2"/>
</dbReference>
<evidence type="ECO:0000313" key="12">
    <source>
        <dbReference type="Proteomes" id="UP000326570"/>
    </source>
</evidence>
<keyword evidence="8" id="KW-0067">ATP-binding</keyword>
<feature type="domain" description="AAA+ ATPase" evidence="9">
    <location>
        <begin position="199"/>
        <end position="427"/>
    </location>
</feature>
<evidence type="ECO:0000256" key="6">
    <source>
        <dbReference type="ARBA" id="ARBA00022801"/>
    </source>
</evidence>
<dbReference type="InterPro" id="IPR014001">
    <property type="entry name" value="Helicase_ATP-bd"/>
</dbReference>
<dbReference type="GO" id="GO:0043139">
    <property type="term" value="F:5'-3' DNA helicase activity"/>
    <property type="evidence" value="ECO:0007669"/>
    <property type="project" value="TreeGrafter"/>
</dbReference>
<evidence type="ECO:0000256" key="4">
    <source>
        <dbReference type="ARBA" id="ARBA00022490"/>
    </source>
</evidence>
<comment type="caution">
    <text evidence="11">The sequence shown here is derived from an EMBL/GenBank/DDBJ whole genome shotgun (WGS) entry which is preliminary data.</text>
</comment>
<proteinExistence type="inferred from homology"/>
<keyword evidence="7" id="KW-0347">Helicase</keyword>
<evidence type="ECO:0000259" key="9">
    <source>
        <dbReference type="SMART" id="SM00382"/>
    </source>
</evidence>
<dbReference type="EC" id="3.6.4.12" evidence="3"/>
<evidence type="ECO:0000256" key="5">
    <source>
        <dbReference type="ARBA" id="ARBA00022741"/>
    </source>
</evidence>
<feature type="domain" description="Helicase ATP-binding" evidence="10">
    <location>
        <begin position="181"/>
        <end position="445"/>
    </location>
</feature>
<gene>
    <name evidence="11" type="ORF">F0P94_18515</name>
</gene>
<dbReference type="GO" id="GO:0005524">
    <property type="term" value="F:ATP binding"/>
    <property type="evidence" value="ECO:0007669"/>
    <property type="project" value="UniProtKB-KW"/>
</dbReference>
<keyword evidence="12" id="KW-1185">Reference proteome</keyword>
<evidence type="ECO:0000259" key="10">
    <source>
        <dbReference type="SMART" id="SM00487"/>
    </source>
</evidence>
<evidence type="ECO:0000256" key="3">
    <source>
        <dbReference type="ARBA" id="ARBA00012551"/>
    </source>
</evidence>
<dbReference type="Pfam" id="PF13087">
    <property type="entry name" value="AAA_12"/>
    <property type="match status" value="1"/>
</dbReference>
<dbReference type="InterPro" id="IPR041679">
    <property type="entry name" value="DNA2/NAM7-like_C"/>
</dbReference>
<dbReference type="InterPro" id="IPR047187">
    <property type="entry name" value="SF1_C_Upf1"/>
</dbReference>
<dbReference type="InterPro" id="IPR027417">
    <property type="entry name" value="P-loop_NTPase"/>
</dbReference>
<dbReference type="GO" id="GO:0005694">
    <property type="term" value="C:chromosome"/>
    <property type="evidence" value="ECO:0007669"/>
    <property type="project" value="UniProtKB-ARBA"/>
</dbReference>
<dbReference type="Pfam" id="PF21138">
    <property type="entry name" value="SMUBP-2_HCS1_1B"/>
    <property type="match status" value="1"/>
</dbReference>
<keyword evidence="4" id="KW-0963">Cytoplasm</keyword>
<sequence>MTVKEELSQVQTLLKMEQEEDLEQYKLKSAKSPIAERKKSGLCWYPIAITATEIGFGGKVVVEIERQGGRDQLHLFQTGKAASIFTNSHNDQGHNSNQLSGVIMTLKRNKLTLATNKEDLPDWIEAGKLGIDLTFDEMSYREMEYALKKVIETEGTRLAQLREVLYGVQPAAFKPNIPFRPVPQLNDSQNEAVKNIEAARDVAIIHGPPGTGKTTTLVQAVLRTLESEKRLLVCAPSNTAVDLLTEKIAEQGVNVIRIGHPSRVSEMLLQHTLDAQIMNHRDYKNLKLLRRNAEEYKSMAFQHKRKFGWEEREQRRLLKEESKMMLQEADEIERYIIDDLLSRVQVITCTLVGSANRVIRHLTYDTVFIDEAAQALEPGCWIPITRANRVVLAGDHFQLPPTVKSEKADRLGLSRTLFEKCIDRQPNVAVMLKTQYRMHHQIMTFSNKRFYGGELKAHESVHFSDLHHFNPAFTEGLAVEFIDTAGCGYNEQSFSETSSVANPEEADLLIKHLQQLLQQFPKTEDENGRENKLRIGVISPYRAQINYLKDQIEQIPELHELTLKKLLSVGTVDSFQGQERDIIYISMVRSNDRGEIGFLADIRRMNVGMTRAKKKLVIVGESATLTYDPFYQEFVQYTEDIGAYRSAWELIND</sequence>
<dbReference type="FunFam" id="3.40.50.300:FF:000326">
    <property type="entry name" value="P-loop containing nucleoside triphosphate hydrolase"/>
    <property type="match status" value="1"/>
</dbReference>
<dbReference type="PANTHER" id="PTHR43788">
    <property type="entry name" value="DNA2/NAM7 HELICASE FAMILY MEMBER"/>
    <property type="match status" value="1"/>
</dbReference>